<keyword evidence="2" id="KW-0812">Transmembrane</keyword>
<organism evidence="4 5">
    <name type="scientific">Candidatus Thermofonsia Clade 1 bacterium</name>
    <dbReference type="NCBI Taxonomy" id="2364210"/>
    <lineage>
        <taxon>Bacteria</taxon>
        <taxon>Bacillati</taxon>
        <taxon>Chloroflexota</taxon>
        <taxon>Candidatus Thermofontia</taxon>
        <taxon>Candidatus Thermofonsia Clade 1</taxon>
    </lineage>
</organism>
<sequence length="237" mass="25616">MRPFAAFSALLCLLCLLFPVPSAAQEEGLAIITSPAPAQTLIGVVNVQGTAASPNFQRYRLEYAVQGSLEPEWFSIVEIAQQVTNGTLALWDTTALPDGVYQLRLRVFLRSGAVLQTVVQGLNVINRSPTALPTLPQPATARATELPTFGPSPTPLIQQPPTSPPRPTIASLGLTPQPPSEGQRVASQAALVLQALQGAFCNGALFTLFAFALFGVYRLFQVRLRPRLRRWLSDGER</sequence>
<comment type="caution">
    <text evidence="4">The sequence shown here is derived from an EMBL/GenBank/DDBJ whole genome shotgun (WGS) entry which is preliminary data.</text>
</comment>
<feature type="chain" id="PRO_5014663619" description="CopC domain-containing protein" evidence="3">
    <location>
        <begin position="25"/>
        <end position="237"/>
    </location>
</feature>
<accession>A0A2M8PGY3</accession>
<name>A0A2M8PGY3_9CHLR</name>
<dbReference type="Proteomes" id="UP000229681">
    <property type="component" value="Unassembled WGS sequence"/>
</dbReference>
<gene>
    <name evidence="4" type="ORF">CUN49_03465</name>
</gene>
<evidence type="ECO:0000256" key="1">
    <source>
        <dbReference type="SAM" id="MobiDB-lite"/>
    </source>
</evidence>
<evidence type="ECO:0000313" key="4">
    <source>
        <dbReference type="EMBL" id="PJF36817.1"/>
    </source>
</evidence>
<feature type="signal peptide" evidence="3">
    <location>
        <begin position="1"/>
        <end position="24"/>
    </location>
</feature>
<feature type="transmembrane region" description="Helical" evidence="2">
    <location>
        <begin position="203"/>
        <end position="220"/>
    </location>
</feature>
<reference evidence="4 5" key="1">
    <citation type="submission" date="2017-11" db="EMBL/GenBank/DDBJ databases">
        <title>Evolution of Phototrophy in the Chloroflexi Phylum Driven by Horizontal Gene Transfer.</title>
        <authorList>
            <person name="Ward L.M."/>
            <person name="Hemp J."/>
            <person name="Shih P.M."/>
            <person name="Mcglynn S.E."/>
            <person name="Fischer W."/>
        </authorList>
    </citation>
    <scope>NUCLEOTIDE SEQUENCE [LARGE SCALE GENOMIC DNA]</scope>
    <source>
        <strain evidence="4">JP3_13</strain>
    </source>
</reference>
<proteinExistence type="predicted"/>
<evidence type="ECO:0000313" key="5">
    <source>
        <dbReference type="Proteomes" id="UP000229681"/>
    </source>
</evidence>
<feature type="region of interest" description="Disordered" evidence="1">
    <location>
        <begin position="150"/>
        <end position="181"/>
    </location>
</feature>
<keyword evidence="3" id="KW-0732">Signal</keyword>
<dbReference type="AlphaFoldDB" id="A0A2M8PGY3"/>
<evidence type="ECO:0000256" key="3">
    <source>
        <dbReference type="SAM" id="SignalP"/>
    </source>
</evidence>
<keyword evidence="2" id="KW-1133">Transmembrane helix</keyword>
<evidence type="ECO:0008006" key="6">
    <source>
        <dbReference type="Google" id="ProtNLM"/>
    </source>
</evidence>
<protein>
    <recommendedName>
        <fullName evidence="6">CopC domain-containing protein</fullName>
    </recommendedName>
</protein>
<keyword evidence="2" id="KW-0472">Membrane</keyword>
<evidence type="ECO:0000256" key="2">
    <source>
        <dbReference type="SAM" id="Phobius"/>
    </source>
</evidence>
<dbReference type="EMBL" id="PGTM01000029">
    <property type="protein sequence ID" value="PJF36817.1"/>
    <property type="molecule type" value="Genomic_DNA"/>
</dbReference>